<dbReference type="SUPFAM" id="SSF57850">
    <property type="entry name" value="RING/U-box"/>
    <property type="match status" value="1"/>
</dbReference>
<dbReference type="SMART" id="SM00184">
    <property type="entry name" value="RING"/>
    <property type="match status" value="1"/>
</dbReference>
<dbReference type="EMBL" id="CAUYUJ010017764">
    <property type="protein sequence ID" value="CAK0877679.1"/>
    <property type="molecule type" value="Genomic_DNA"/>
</dbReference>
<dbReference type="Proteomes" id="UP001189429">
    <property type="component" value="Unassembled WGS sequence"/>
</dbReference>
<keyword evidence="6" id="KW-0472">Membrane</keyword>
<feature type="region of interest" description="Disordered" evidence="5">
    <location>
        <begin position="25"/>
        <end position="64"/>
    </location>
</feature>
<evidence type="ECO:0000256" key="6">
    <source>
        <dbReference type="SAM" id="Phobius"/>
    </source>
</evidence>
<evidence type="ECO:0000256" key="5">
    <source>
        <dbReference type="SAM" id="MobiDB-lite"/>
    </source>
</evidence>
<protein>
    <recommendedName>
        <fullName evidence="7">RING-type domain-containing protein</fullName>
    </recommendedName>
</protein>
<dbReference type="PANTHER" id="PTHR45798">
    <property type="entry name" value="RING-H2 FINGER PROTEIN ATL61-RELATED-RELATED"/>
    <property type="match status" value="1"/>
</dbReference>
<evidence type="ECO:0000259" key="7">
    <source>
        <dbReference type="PROSITE" id="PS50089"/>
    </source>
</evidence>
<evidence type="ECO:0000256" key="3">
    <source>
        <dbReference type="ARBA" id="ARBA00022833"/>
    </source>
</evidence>
<dbReference type="PANTHER" id="PTHR45798:SF97">
    <property type="entry name" value="ALCOHOL-SENSITIVE RING FINGER PROTEIN 1"/>
    <property type="match status" value="1"/>
</dbReference>
<keyword evidence="6" id="KW-0812">Transmembrane</keyword>
<evidence type="ECO:0000256" key="1">
    <source>
        <dbReference type="ARBA" id="ARBA00022723"/>
    </source>
</evidence>
<keyword evidence="2 4" id="KW-0863">Zinc-finger</keyword>
<keyword evidence="1" id="KW-0479">Metal-binding</keyword>
<feature type="transmembrane region" description="Helical" evidence="6">
    <location>
        <begin position="227"/>
        <end position="248"/>
    </location>
</feature>
<dbReference type="InterPro" id="IPR013083">
    <property type="entry name" value="Znf_RING/FYVE/PHD"/>
</dbReference>
<name>A0ABN9VWY9_9DINO</name>
<comment type="caution">
    <text evidence="8">The sequence shown here is derived from an EMBL/GenBank/DDBJ whole genome shotgun (WGS) entry which is preliminary data.</text>
</comment>
<feature type="transmembrane region" description="Helical" evidence="6">
    <location>
        <begin position="122"/>
        <end position="151"/>
    </location>
</feature>
<dbReference type="InterPro" id="IPR001841">
    <property type="entry name" value="Znf_RING"/>
</dbReference>
<keyword evidence="6" id="KW-1133">Transmembrane helix</keyword>
<accession>A0ABN9VWY9</accession>
<keyword evidence="9" id="KW-1185">Reference proteome</keyword>
<dbReference type="InterPro" id="IPR052788">
    <property type="entry name" value="RING-type_E3_ligase_ATL"/>
</dbReference>
<evidence type="ECO:0000256" key="2">
    <source>
        <dbReference type="ARBA" id="ARBA00022771"/>
    </source>
</evidence>
<gene>
    <name evidence="8" type="ORF">PCOR1329_LOCUS61676</name>
</gene>
<dbReference type="Pfam" id="PF13639">
    <property type="entry name" value="zf-RING_2"/>
    <property type="match status" value="1"/>
</dbReference>
<feature type="transmembrane region" description="Helical" evidence="6">
    <location>
        <begin position="189"/>
        <end position="207"/>
    </location>
</feature>
<evidence type="ECO:0000256" key="4">
    <source>
        <dbReference type="PROSITE-ProRule" id="PRU00175"/>
    </source>
</evidence>
<sequence length="368" mass="39934">MEDVVWQSPEQRAAPLLALGSRQAALVAPRPSGEGAGDDGASAARAAPGADEDGLPAPGGAARGRRGARRWSCLRRLRCSAACCRSWAVLLSGSLDRSALRLVGLRLDPAPAEARREAARGIWLPVLCMALLGTTALVIQLWCLVEGWYFLLARGVAPPCRPLSAWLWLYCFTLWQATATALSSSLAAFVLFVVGSSFWIGFVMIQRDMSNECRHAEPTFWSFVDQVALLGMATCILLLVNCSVMICLMRRAATIRGTTLQAVIERVFASPRPRGWGSSGATSQAVIERVFAAPRPRVHVGTECGICLEVAEDAAEWCGLFCGHAYHERCLREWLGRARRCPLCRLDLHAAYLPSESAPSDDQARANI</sequence>
<evidence type="ECO:0000313" key="9">
    <source>
        <dbReference type="Proteomes" id="UP001189429"/>
    </source>
</evidence>
<evidence type="ECO:0000313" key="8">
    <source>
        <dbReference type="EMBL" id="CAK0877679.1"/>
    </source>
</evidence>
<reference evidence="8" key="1">
    <citation type="submission" date="2023-10" db="EMBL/GenBank/DDBJ databases">
        <authorList>
            <person name="Chen Y."/>
            <person name="Shah S."/>
            <person name="Dougan E. K."/>
            <person name="Thang M."/>
            <person name="Chan C."/>
        </authorList>
    </citation>
    <scope>NUCLEOTIDE SEQUENCE [LARGE SCALE GENOMIC DNA]</scope>
</reference>
<dbReference type="PROSITE" id="PS50089">
    <property type="entry name" value="ZF_RING_2"/>
    <property type="match status" value="1"/>
</dbReference>
<feature type="domain" description="RING-type" evidence="7">
    <location>
        <begin position="304"/>
        <end position="345"/>
    </location>
</feature>
<feature type="compositionally biased region" description="Low complexity" evidence="5">
    <location>
        <begin position="39"/>
        <end position="60"/>
    </location>
</feature>
<keyword evidence="3" id="KW-0862">Zinc</keyword>
<organism evidence="8 9">
    <name type="scientific">Prorocentrum cordatum</name>
    <dbReference type="NCBI Taxonomy" id="2364126"/>
    <lineage>
        <taxon>Eukaryota</taxon>
        <taxon>Sar</taxon>
        <taxon>Alveolata</taxon>
        <taxon>Dinophyceae</taxon>
        <taxon>Prorocentrales</taxon>
        <taxon>Prorocentraceae</taxon>
        <taxon>Prorocentrum</taxon>
    </lineage>
</organism>
<dbReference type="Gene3D" id="3.30.40.10">
    <property type="entry name" value="Zinc/RING finger domain, C3HC4 (zinc finger)"/>
    <property type="match status" value="1"/>
</dbReference>
<proteinExistence type="predicted"/>